<dbReference type="GO" id="GO:0016758">
    <property type="term" value="F:hexosyltransferase activity"/>
    <property type="evidence" value="ECO:0007669"/>
    <property type="project" value="TreeGrafter"/>
</dbReference>
<dbReference type="SUPFAM" id="SSF53756">
    <property type="entry name" value="UDP-Glycosyltransferase/glycogen phosphorylase"/>
    <property type="match status" value="1"/>
</dbReference>
<evidence type="ECO:0000313" key="3">
    <source>
        <dbReference type="Proteomes" id="UP000264071"/>
    </source>
</evidence>
<dbReference type="InterPro" id="IPR050194">
    <property type="entry name" value="Glycosyltransferase_grp1"/>
</dbReference>
<name>A0A3D4VCB6_9BACT</name>
<organism evidence="2 3">
    <name type="scientific">Gemmatimonas aurantiaca</name>
    <dbReference type="NCBI Taxonomy" id="173480"/>
    <lineage>
        <taxon>Bacteria</taxon>
        <taxon>Pseudomonadati</taxon>
        <taxon>Gemmatimonadota</taxon>
        <taxon>Gemmatimonadia</taxon>
        <taxon>Gemmatimonadales</taxon>
        <taxon>Gemmatimonadaceae</taxon>
        <taxon>Gemmatimonas</taxon>
    </lineage>
</organism>
<sequence length="402" mass="44301">MSSPGHASVPLRLALFTDTFTPQVNGVARTLARLVDAVQERDGTVRVFTVADDADAMAALPDAAADAATVERFPGRRFWAYPQLRLAWPARRDIRRQLEDFRPTIVHAATEFGIGLAGRAVARELDVPFVSSYHTSFTAYAEHYGLGMLAEPGWHYLRWFHNGGLRTYCPTQSIIREIEAHGFQQCREWSRGVDSARFSPTHRSSALRAQLDADDNTLVVSYIGRLGLEKGLDVVLGCMQQLHATCPERVRFLIVGDGPYEETVRASAPTGTLITGRLDGHALSEAFASSDVLLFPSTTDTFGNVLLEAMASGTPVIGADVGPTREQLAPDRGWLVRPGDTQAFTDAVLRLLADPDTRLTAQAKALAFASSKRWDVIWDTLIDDYRALQMPWDSRERASTSR</sequence>
<dbReference type="InterPro" id="IPR028098">
    <property type="entry name" value="Glyco_trans_4-like_N"/>
</dbReference>
<dbReference type="AlphaFoldDB" id="A0A3D4VCB6"/>
<dbReference type="Gene3D" id="3.40.50.2000">
    <property type="entry name" value="Glycogen Phosphorylase B"/>
    <property type="match status" value="2"/>
</dbReference>
<proteinExistence type="predicted"/>
<dbReference type="OMA" id="HTNFPQY"/>
<evidence type="ECO:0000259" key="1">
    <source>
        <dbReference type="Pfam" id="PF13439"/>
    </source>
</evidence>
<gene>
    <name evidence="2" type="ORF">DGD08_16265</name>
</gene>
<dbReference type="Proteomes" id="UP000264071">
    <property type="component" value="Unassembled WGS sequence"/>
</dbReference>
<dbReference type="PANTHER" id="PTHR45947:SF3">
    <property type="entry name" value="SULFOQUINOVOSYL TRANSFERASE SQD2"/>
    <property type="match status" value="1"/>
</dbReference>
<dbReference type="CDD" id="cd03814">
    <property type="entry name" value="GT4-like"/>
    <property type="match status" value="1"/>
</dbReference>
<feature type="domain" description="Glycosyltransferase subfamily 4-like N-terminal" evidence="1">
    <location>
        <begin position="24"/>
        <end position="197"/>
    </location>
</feature>
<evidence type="ECO:0000313" key="2">
    <source>
        <dbReference type="EMBL" id="HCT58761.1"/>
    </source>
</evidence>
<accession>A0A3D4VCB6</accession>
<reference evidence="2 3" key="1">
    <citation type="journal article" date="2018" name="Nat. Biotechnol.">
        <title>A standardized bacterial taxonomy based on genome phylogeny substantially revises the tree of life.</title>
        <authorList>
            <person name="Parks D.H."/>
            <person name="Chuvochina M."/>
            <person name="Waite D.W."/>
            <person name="Rinke C."/>
            <person name="Skarshewski A."/>
            <person name="Chaumeil P.A."/>
            <person name="Hugenholtz P."/>
        </authorList>
    </citation>
    <scope>NUCLEOTIDE SEQUENCE [LARGE SCALE GENOMIC DNA]</scope>
    <source>
        <strain evidence="2">UBA8844</strain>
    </source>
</reference>
<dbReference type="EMBL" id="DPIY01000011">
    <property type="protein sequence ID" value="HCT58761.1"/>
    <property type="molecule type" value="Genomic_DNA"/>
</dbReference>
<protein>
    <submittedName>
        <fullName evidence="2">Glycosyltransferase family 1 protein</fullName>
    </submittedName>
</protein>
<dbReference type="PANTHER" id="PTHR45947">
    <property type="entry name" value="SULFOQUINOVOSYL TRANSFERASE SQD2"/>
    <property type="match status" value="1"/>
</dbReference>
<comment type="caution">
    <text evidence="2">The sequence shown here is derived from an EMBL/GenBank/DDBJ whole genome shotgun (WGS) entry which is preliminary data.</text>
</comment>
<dbReference type="Pfam" id="PF13692">
    <property type="entry name" value="Glyco_trans_1_4"/>
    <property type="match status" value="1"/>
</dbReference>
<keyword evidence="2" id="KW-0808">Transferase</keyword>
<dbReference type="Pfam" id="PF13439">
    <property type="entry name" value="Glyco_transf_4"/>
    <property type="match status" value="1"/>
</dbReference>